<feature type="transmembrane region" description="Helical" evidence="9">
    <location>
        <begin position="600"/>
        <end position="621"/>
    </location>
</feature>
<evidence type="ECO:0000256" key="9">
    <source>
        <dbReference type="RuleBase" id="RU364027"/>
    </source>
</evidence>
<feature type="compositionally biased region" description="Pro residues" evidence="10">
    <location>
        <begin position="129"/>
        <end position="140"/>
    </location>
</feature>
<feature type="compositionally biased region" description="Polar residues" evidence="10">
    <location>
        <begin position="883"/>
        <end position="899"/>
    </location>
</feature>
<evidence type="ECO:0000256" key="6">
    <source>
        <dbReference type="ARBA" id="ARBA00023006"/>
    </source>
</evidence>
<dbReference type="PANTHER" id="PTHR13038">
    <property type="entry name" value="APG9 AUTOPHAGY 9"/>
    <property type="match status" value="1"/>
</dbReference>
<gene>
    <name evidence="12" type="primary">ATG9B</name>
</gene>
<dbReference type="PANTHER" id="PTHR13038:SF14">
    <property type="entry name" value="AUTOPHAGY-RELATED PROTEIN 9B"/>
    <property type="match status" value="1"/>
</dbReference>
<evidence type="ECO:0000256" key="1">
    <source>
        <dbReference type="ARBA" id="ARBA00004511"/>
    </source>
</evidence>
<keyword evidence="11" id="KW-1185">Reference proteome</keyword>
<evidence type="ECO:0000256" key="3">
    <source>
        <dbReference type="ARBA" id="ARBA00022448"/>
    </source>
</evidence>
<feature type="compositionally biased region" description="Polar residues" evidence="10">
    <location>
        <begin position="54"/>
        <end position="72"/>
    </location>
</feature>
<feature type="region of interest" description="Disordered" evidence="10">
    <location>
        <begin position="823"/>
        <end position="899"/>
    </location>
</feature>
<dbReference type="InterPro" id="IPR007241">
    <property type="entry name" value="Autophagy-rel_prot_9"/>
</dbReference>
<evidence type="ECO:0000256" key="10">
    <source>
        <dbReference type="SAM" id="MobiDB-lite"/>
    </source>
</evidence>
<comment type="function">
    <text evidence="9">Phospholipid scramblase involved in autophagy. Cycles between the preautophagosomal structure/phagophore assembly site (PAS) and the cytoplasmic vesicle pool and supplies membrane for the growing autophagosome. Lipid scramblase activity plays a key role in preautophagosomal structure/phagophore assembly by distributing the phospholipids that arrive through ATG2 from the cytoplasmic to the luminal leaflet of the bilayer, thereby driving autophagosomal membrane expansion.</text>
</comment>
<feature type="transmembrane region" description="Helical" evidence="9">
    <location>
        <begin position="503"/>
        <end position="524"/>
    </location>
</feature>
<name>A0ABM0Q781_GALVR</name>
<feature type="compositionally biased region" description="Polar residues" evidence="10">
    <location>
        <begin position="84"/>
        <end position="105"/>
    </location>
</feature>
<feature type="transmembrane region" description="Helical" evidence="9">
    <location>
        <begin position="283"/>
        <end position="300"/>
    </location>
</feature>
<feature type="compositionally biased region" description="Low complexity" evidence="10">
    <location>
        <begin position="106"/>
        <end position="116"/>
    </location>
</feature>
<evidence type="ECO:0000256" key="2">
    <source>
        <dbReference type="ARBA" id="ARBA00006185"/>
    </source>
</evidence>
<comment type="similarity">
    <text evidence="2 9">Belongs to the ATG9 family.</text>
</comment>
<feature type="compositionally biased region" description="Low complexity" evidence="10">
    <location>
        <begin position="823"/>
        <end position="842"/>
    </location>
</feature>
<dbReference type="RefSeq" id="XP_008564222.1">
    <property type="nucleotide sequence ID" value="XM_008566000.1"/>
</dbReference>
<feature type="compositionally biased region" description="Polar residues" evidence="10">
    <location>
        <begin position="866"/>
        <end position="875"/>
    </location>
</feature>
<keyword evidence="8 9" id="KW-0472">Membrane</keyword>
<evidence type="ECO:0000256" key="8">
    <source>
        <dbReference type="ARBA" id="ARBA00023136"/>
    </source>
</evidence>
<keyword evidence="5 9" id="KW-1133">Transmembrane helix</keyword>
<sequence length="899" mass="98201">MVSRMGWGGGRGRRRRLGRWGDLGPGSVPLLPTPLPPLPPPPCRGPGGGRISIFSLSSAPHTRSSPSLSFPSTLGPPCPVLQGTGASQSSHSALPTPATLRTQARPTTTPTSDSPSWGSHSTPPLASVTPPPSRRCPQDPPGLRIGPLIPEQDYERLEDCDPEGSQDSPLHGEEQQPLLHVPEGLLGSWHHIQNLDSFFTKIYSYHQRNGFACILLEDVFQLGQFIFIVTFTTFLLRCVDYNILFANQPNNRTRPGPFHSKVTLSDAILPSAQCADRIRSSPLLVFLLVLAAGFWLFQLLRSVCNLFSYWDIKVFYRDALHIPPEELSSVPWAEVQSRLLALQRSGGLCVQPRPLTELDVHHRILRYTNYQVALANKGLLPARCPLPWGGGAAFLSRGLALNIDLLLFRGPFSLFRGGWELPDAYKRSDQRGALAARWGRTVLLLAAVNLALSPLVLAWQVLHAFYSHVELLRREPGALGRAYRPAAAFLRAAAPPAPLRALLARQLVFFAGALFAALLVLTVYDEDVLAVEHVLTAMTALGVTATVARSFIPEEQCQGRAPQLLLQAALAHMHYLPEEPGPGGRASAYRQMAQLLQYRAVSLLEELLSPLLTPLFLIFWFRPRALEIIDFFHHFTVDVAGVGDICSFALMDVKRHGHPQWLSEGQTEASMSQRAEDGKTELSLMRFSLAHPQWRPPGHSSKFLGHLRGRVQQDAAAWGATSARSPPTPGVLSTSTSPLPETFLANLLVHPLLPPRDLSPTAPCPAAATASLLASISRIAQDRSCVSPGGTGGQKLAQLPELASAEMSLHAIYLHQLHQQQQQEPWGEASASSLSRPWSSPSQTPSPNEEKPSWSSDGSSPASSPRQQWGTQRTRNLFPGEFQDTTNTPKDTGQALSTD</sequence>
<accession>A0ABM0Q781</accession>
<evidence type="ECO:0000256" key="7">
    <source>
        <dbReference type="ARBA" id="ARBA00023055"/>
    </source>
</evidence>
<dbReference type="Proteomes" id="UP000694923">
    <property type="component" value="Unplaced"/>
</dbReference>
<feature type="region of interest" description="Disordered" evidence="10">
    <location>
        <begin position="715"/>
        <end position="736"/>
    </location>
</feature>
<comment type="subcellular location">
    <subcellularLocation>
        <location evidence="1 9">Preautophagosomal structure membrane</location>
        <topology evidence="1 9">Multi-pass membrane protein</topology>
    </subcellularLocation>
</comment>
<feature type="transmembrane region" description="Helical" evidence="9">
    <location>
        <begin position="441"/>
        <end position="462"/>
    </location>
</feature>
<dbReference type="Pfam" id="PF04109">
    <property type="entry name" value="ATG9"/>
    <property type="match status" value="1"/>
</dbReference>
<organism evidence="11 12">
    <name type="scientific">Galeopterus variegatus</name>
    <name type="common">Malayan flying lemur</name>
    <name type="synonym">Cynocephalus variegatus</name>
    <dbReference type="NCBI Taxonomy" id="482537"/>
    <lineage>
        <taxon>Eukaryota</taxon>
        <taxon>Metazoa</taxon>
        <taxon>Chordata</taxon>
        <taxon>Craniata</taxon>
        <taxon>Vertebrata</taxon>
        <taxon>Euteleostomi</taxon>
        <taxon>Mammalia</taxon>
        <taxon>Eutheria</taxon>
        <taxon>Euarchontoglires</taxon>
        <taxon>Dermoptera</taxon>
        <taxon>Cynocephalidae</taxon>
        <taxon>Galeopterus</taxon>
    </lineage>
</organism>
<keyword evidence="3 9" id="KW-0813">Transport</keyword>
<feature type="compositionally biased region" description="Low complexity" evidence="10">
    <location>
        <begin position="20"/>
        <end position="30"/>
    </location>
</feature>
<keyword evidence="4 9" id="KW-0812">Transmembrane</keyword>
<proteinExistence type="inferred from homology"/>
<feature type="compositionally biased region" description="Pro residues" evidence="10">
    <location>
        <begin position="31"/>
        <end position="44"/>
    </location>
</feature>
<feature type="compositionally biased region" description="Gly residues" evidence="10">
    <location>
        <begin position="1"/>
        <end position="10"/>
    </location>
</feature>
<evidence type="ECO:0000313" key="11">
    <source>
        <dbReference type="Proteomes" id="UP000694923"/>
    </source>
</evidence>
<feature type="compositionally biased region" description="Low complexity" evidence="10">
    <location>
        <begin position="853"/>
        <end position="865"/>
    </location>
</feature>
<keyword evidence="7 9" id="KW-0445">Lipid transport</keyword>
<feature type="region of interest" description="Disordered" evidence="10">
    <location>
        <begin position="1"/>
        <end position="148"/>
    </location>
</feature>
<dbReference type="GeneID" id="103585120"/>
<comment type="caution">
    <text evidence="9">Lacks conserved residue(s) required for the propagation of feature annotation.</text>
</comment>
<protein>
    <recommendedName>
        <fullName evidence="9">Autophagy-related protein 9</fullName>
    </recommendedName>
</protein>
<reference evidence="12" key="1">
    <citation type="submission" date="2025-08" db="UniProtKB">
        <authorList>
            <consortium name="RefSeq"/>
        </authorList>
    </citation>
    <scope>IDENTIFICATION</scope>
</reference>
<evidence type="ECO:0000313" key="12">
    <source>
        <dbReference type="RefSeq" id="XP_008564222.1"/>
    </source>
</evidence>
<evidence type="ECO:0000256" key="5">
    <source>
        <dbReference type="ARBA" id="ARBA00022989"/>
    </source>
</evidence>
<keyword evidence="6 9" id="KW-0072">Autophagy</keyword>
<evidence type="ECO:0000256" key="4">
    <source>
        <dbReference type="ARBA" id="ARBA00022692"/>
    </source>
</evidence>